<reference evidence="2 3" key="1">
    <citation type="journal article" date="2024" name="G3 (Bethesda)">
        <title>Genome assembly of Hibiscus sabdariffa L. provides insights into metabolisms of medicinal natural products.</title>
        <authorList>
            <person name="Kim T."/>
        </authorList>
    </citation>
    <scope>NUCLEOTIDE SEQUENCE [LARGE SCALE GENOMIC DNA]</scope>
    <source>
        <strain evidence="2">TK-2024</strain>
        <tissue evidence="2">Old leaves</tissue>
    </source>
</reference>
<feature type="region of interest" description="Disordered" evidence="1">
    <location>
        <begin position="83"/>
        <end position="125"/>
    </location>
</feature>
<sequence>MARWKKYEYTNENENPEKQGSKEICRKSVVGGSKRIRALGFNCELQIDGGVPFIEIKKKLKDQFLASSSSNRRRQFMDKQIMDFTSSSSSPPQDSSKDYTDLINHPQNEDIHNQGSGFSAGNNGINNKEEIIPSYDFQLIRPVSASLDAPGNNNNLTTWSLIDSKMKKYGSLDSLEPVKDIQEKDQKAVDSSSVAAIDQTIDSLEPVKDIKEKDQKAVDTSLVAAIDQTMKNHTDNLMHMLEGVAARLTQLESRTSNLEASVDDLKLSVGNNHGSTDGKMRQLENILKELRSSPAALIDDFKSFRNRSISCIASSNCYYCRIAVKFVNCTGRHDIKGYEVVTPSKLLILSYYVLGLFKLKPD</sequence>
<dbReference type="Proteomes" id="UP001396334">
    <property type="component" value="Unassembled WGS sequence"/>
</dbReference>
<evidence type="ECO:0000313" key="3">
    <source>
        <dbReference type="Proteomes" id="UP001396334"/>
    </source>
</evidence>
<protein>
    <submittedName>
        <fullName evidence="2">Uncharacterized protein</fullName>
    </submittedName>
</protein>
<evidence type="ECO:0000256" key="1">
    <source>
        <dbReference type="SAM" id="MobiDB-lite"/>
    </source>
</evidence>
<proteinExistence type="predicted"/>
<dbReference type="EMBL" id="JBBPBN010000006">
    <property type="protein sequence ID" value="KAK9036096.1"/>
    <property type="molecule type" value="Genomic_DNA"/>
</dbReference>
<comment type="caution">
    <text evidence="2">The sequence shown here is derived from an EMBL/GenBank/DDBJ whole genome shotgun (WGS) entry which is preliminary data.</text>
</comment>
<dbReference type="PANTHER" id="PTHR31805:SF14">
    <property type="entry name" value="RECEPTOR-LIKE KINASE, PUTATIVE (DUF1421)-RELATED"/>
    <property type="match status" value="1"/>
</dbReference>
<keyword evidence="3" id="KW-1185">Reference proteome</keyword>
<organism evidence="2 3">
    <name type="scientific">Hibiscus sabdariffa</name>
    <name type="common">roselle</name>
    <dbReference type="NCBI Taxonomy" id="183260"/>
    <lineage>
        <taxon>Eukaryota</taxon>
        <taxon>Viridiplantae</taxon>
        <taxon>Streptophyta</taxon>
        <taxon>Embryophyta</taxon>
        <taxon>Tracheophyta</taxon>
        <taxon>Spermatophyta</taxon>
        <taxon>Magnoliopsida</taxon>
        <taxon>eudicotyledons</taxon>
        <taxon>Gunneridae</taxon>
        <taxon>Pentapetalae</taxon>
        <taxon>rosids</taxon>
        <taxon>malvids</taxon>
        <taxon>Malvales</taxon>
        <taxon>Malvaceae</taxon>
        <taxon>Malvoideae</taxon>
        <taxon>Hibiscus</taxon>
    </lineage>
</organism>
<name>A0ABR2TFI2_9ROSI</name>
<dbReference type="PANTHER" id="PTHR31805">
    <property type="entry name" value="RECEPTOR-LIKE KINASE, PUTATIVE (DUF1421)-RELATED"/>
    <property type="match status" value="1"/>
</dbReference>
<gene>
    <name evidence="2" type="ORF">V6N11_078113</name>
</gene>
<feature type="region of interest" description="Disordered" evidence="1">
    <location>
        <begin position="1"/>
        <end position="20"/>
    </location>
</feature>
<accession>A0ABR2TFI2</accession>
<evidence type="ECO:0000313" key="2">
    <source>
        <dbReference type="EMBL" id="KAK9036096.1"/>
    </source>
</evidence>